<evidence type="ECO:0000256" key="4">
    <source>
        <dbReference type="ARBA" id="ARBA00022763"/>
    </source>
</evidence>
<dbReference type="InterPro" id="IPR011257">
    <property type="entry name" value="DNA_glycosylase"/>
</dbReference>
<keyword evidence="2" id="KW-0004">4Fe-4S</keyword>
<feature type="compositionally biased region" description="Low complexity" evidence="10">
    <location>
        <begin position="171"/>
        <end position="180"/>
    </location>
</feature>
<proteinExistence type="inferred from homology"/>
<sequence length="211" mass="21847">MHAAFAQMLVELHGGVVPDSFEALEALPGVGHKTASVVMSQVFNKQAFPVDTHIHRLAQRWGLTHGASVEQTEADLKALLPPATWRDAHLQIIYFGREHCPAKGHDPAGCPVCCWAAVSPYNRAGVSPSRPGQKPKSLQARGVKRSASAPAAIGDAEGHGGGEGGAGGGSRRVAARGAAAKKALQSKAHGAAAALAEDSKVGEGTIKRARH</sequence>
<accession>A0A7R9VB72</accession>
<keyword evidence="6" id="KW-0408">Iron</keyword>
<dbReference type="GO" id="GO:0046872">
    <property type="term" value="F:metal ion binding"/>
    <property type="evidence" value="ECO:0007669"/>
    <property type="project" value="UniProtKB-KW"/>
</dbReference>
<evidence type="ECO:0000256" key="6">
    <source>
        <dbReference type="ARBA" id="ARBA00023004"/>
    </source>
</evidence>
<dbReference type="GO" id="GO:0006285">
    <property type="term" value="P:base-excision repair, AP site formation"/>
    <property type="evidence" value="ECO:0007669"/>
    <property type="project" value="TreeGrafter"/>
</dbReference>
<comment type="similarity">
    <text evidence="1">Belongs to the Nth/MutY family.</text>
</comment>
<evidence type="ECO:0000313" key="12">
    <source>
        <dbReference type="EMBL" id="CAD8288589.1"/>
    </source>
</evidence>
<reference evidence="12" key="1">
    <citation type="submission" date="2021-01" db="EMBL/GenBank/DDBJ databases">
        <authorList>
            <person name="Corre E."/>
            <person name="Pelletier E."/>
            <person name="Niang G."/>
            <person name="Scheremetjew M."/>
            <person name="Finn R."/>
            <person name="Kale V."/>
            <person name="Holt S."/>
            <person name="Cochrane G."/>
            <person name="Meng A."/>
            <person name="Brown T."/>
            <person name="Cohen L."/>
        </authorList>
    </citation>
    <scope>NUCLEOTIDE SEQUENCE</scope>
    <source>
        <strain evidence="12">CCMP219</strain>
    </source>
</reference>
<dbReference type="PROSITE" id="PS01155">
    <property type="entry name" value="ENDONUCLEASE_III_2"/>
    <property type="match status" value="1"/>
</dbReference>
<dbReference type="AlphaFoldDB" id="A0A7R9VB72"/>
<keyword evidence="4" id="KW-0227">DNA damage</keyword>
<dbReference type="PANTHER" id="PTHR10359:SF18">
    <property type="entry name" value="ENDONUCLEASE III"/>
    <property type="match status" value="1"/>
</dbReference>
<evidence type="ECO:0000256" key="5">
    <source>
        <dbReference type="ARBA" id="ARBA00022801"/>
    </source>
</evidence>
<dbReference type="GO" id="GO:0003677">
    <property type="term" value="F:DNA binding"/>
    <property type="evidence" value="ECO:0007669"/>
    <property type="project" value="InterPro"/>
</dbReference>
<dbReference type="GO" id="GO:0019104">
    <property type="term" value="F:DNA N-glycosylase activity"/>
    <property type="evidence" value="ECO:0007669"/>
    <property type="project" value="TreeGrafter"/>
</dbReference>
<keyword evidence="3" id="KW-0479">Metal-binding</keyword>
<evidence type="ECO:0000256" key="10">
    <source>
        <dbReference type="SAM" id="MobiDB-lite"/>
    </source>
</evidence>
<dbReference type="GO" id="GO:0051539">
    <property type="term" value="F:4 iron, 4 sulfur cluster binding"/>
    <property type="evidence" value="ECO:0007669"/>
    <property type="project" value="UniProtKB-KW"/>
</dbReference>
<dbReference type="InterPro" id="IPR004036">
    <property type="entry name" value="Endonuclease-III-like_CS2"/>
</dbReference>
<dbReference type="SUPFAM" id="SSF48150">
    <property type="entry name" value="DNA-glycosylase"/>
    <property type="match status" value="1"/>
</dbReference>
<feature type="domain" description="HhH-GPD" evidence="11">
    <location>
        <begin position="1"/>
        <end position="98"/>
    </location>
</feature>
<name>A0A7R9VB72_9CHLO</name>
<protein>
    <recommendedName>
        <fullName evidence="11">HhH-GPD domain-containing protein</fullName>
    </recommendedName>
</protein>
<evidence type="ECO:0000256" key="2">
    <source>
        <dbReference type="ARBA" id="ARBA00022485"/>
    </source>
</evidence>
<dbReference type="Pfam" id="PF00633">
    <property type="entry name" value="HHH"/>
    <property type="match status" value="1"/>
</dbReference>
<dbReference type="Pfam" id="PF00730">
    <property type="entry name" value="HhH-GPD"/>
    <property type="match status" value="1"/>
</dbReference>
<dbReference type="InterPro" id="IPR023170">
    <property type="entry name" value="HhH_base_excis_C"/>
</dbReference>
<organism evidence="12">
    <name type="scientific">Chlamydomonas euryale</name>
    <dbReference type="NCBI Taxonomy" id="1486919"/>
    <lineage>
        <taxon>Eukaryota</taxon>
        <taxon>Viridiplantae</taxon>
        <taxon>Chlorophyta</taxon>
        <taxon>core chlorophytes</taxon>
        <taxon>Chlorophyceae</taxon>
        <taxon>CS clade</taxon>
        <taxon>Chlamydomonadales</taxon>
        <taxon>Chlamydomonadaceae</taxon>
        <taxon>Chlamydomonas</taxon>
    </lineage>
</organism>
<dbReference type="Gene3D" id="1.10.1670.10">
    <property type="entry name" value="Helix-hairpin-Helix base-excision DNA repair enzymes (C-terminal)"/>
    <property type="match status" value="1"/>
</dbReference>
<keyword evidence="5" id="KW-0378">Hydrolase</keyword>
<dbReference type="InterPro" id="IPR000445">
    <property type="entry name" value="HhH_motif"/>
</dbReference>
<feature type="region of interest" description="Disordered" evidence="10">
    <location>
        <begin position="124"/>
        <end position="211"/>
    </location>
</feature>
<feature type="compositionally biased region" description="Gly residues" evidence="10">
    <location>
        <begin position="159"/>
        <end position="170"/>
    </location>
</feature>
<evidence type="ECO:0000256" key="7">
    <source>
        <dbReference type="ARBA" id="ARBA00023014"/>
    </source>
</evidence>
<keyword evidence="8" id="KW-0234">DNA repair</keyword>
<dbReference type="InterPro" id="IPR003265">
    <property type="entry name" value="HhH-GPD_domain"/>
</dbReference>
<evidence type="ECO:0000259" key="11">
    <source>
        <dbReference type="SMART" id="SM00478"/>
    </source>
</evidence>
<dbReference type="EMBL" id="HBEC01018387">
    <property type="protein sequence ID" value="CAD8288589.1"/>
    <property type="molecule type" value="Transcribed_RNA"/>
</dbReference>
<dbReference type="PANTHER" id="PTHR10359">
    <property type="entry name" value="A/G-SPECIFIC ADENINE GLYCOSYLASE/ENDONUCLEASE III"/>
    <property type="match status" value="1"/>
</dbReference>
<keyword evidence="7" id="KW-0411">Iron-sulfur</keyword>
<gene>
    <name evidence="12" type="ORF">CEUR00632_LOCUS8628</name>
</gene>
<keyword evidence="9" id="KW-0326">Glycosidase</keyword>
<evidence type="ECO:0000256" key="8">
    <source>
        <dbReference type="ARBA" id="ARBA00023204"/>
    </source>
</evidence>
<evidence type="ECO:0000256" key="9">
    <source>
        <dbReference type="ARBA" id="ARBA00023295"/>
    </source>
</evidence>
<dbReference type="CDD" id="cd00056">
    <property type="entry name" value="ENDO3c"/>
    <property type="match status" value="1"/>
</dbReference>
<evidence type="ECO:0000256" key="3">
    <source>
        <dbReference type="ARBA" id="ARBA00022723"/>
    </source>
</evidence>
<dbReference type="SMART" id="SM00478">
    <property type="entry name" value="ENDO3c"/>
    <property type="match status" value="1"/>
</dbReference>
<evidence type="ECO:0000256" key="1">
    <source>
        <dbReference type="ARBA" id="ARBA00008343"/>
    </source>
</evidence>